<gene>
    <name evidence="1" type="ORF">C7391_0956</name>
</gene>
<dbReference type="AlphaFoldDB" id="A0A484F6L9"/>
<evidence type="ECO:0000313" key="2">
    <source>
        <dbReference type="Proteomes" id="UP000294855"/>
    </source>
</evidence>
<name>A0A484F6L9_9EURY</name>
<keyword evidence="2" id="KW-1185">Reference proteome</keyword>
<organism evidence="1 2">
    <name type="scientific">Methanimicrococcus blatticola</name>
    <dbReference type="NCBI Taxonomy" id="91560"/>
    <lineage>
        <taxon>Archaea</taxon>
        <taxon>Methanobacteriati</taxon>
        <taxon>Methanobacteriota</taxon>
        <taxon>Stenosarchaea group</taxon>
        <taxon>Methanomicrobia</taxon>
        <taxon>Methanosarcinales</taxon>
        <taxon>Methanosarcinaceae</taxon>
        <taxon>Methanimicrococcus</taxon>
    </lineage>
</organism>
<proteinExistence type="predicted"/>
<reference evidence="1 2" key="1">
    <citation type="submission" date="2019-03" db="EMBL/GenBank/DDBJ databases">
        <title>Genomic Encyclopedia of Type Strains, Phase IV (KMG-IV): sequencing the most valuable type-strain genomes for metagenomic binning, comparative biology and taxonomic classification.</title>
        <authorList>
            <person name="Goeker M."/>
        </authorList>
    </citation>
    <scope>NUCLEOTIDE SEQUENCE [LARGE SCALE GENOMIC DNA]</scope>
    <source>
        <strain evidence="1 2">DSM 13328</strain>
    </source>
</reference>
<sequence length="134" mass="15159">MFKKCRLLNHSLRRLEYEYNPVAGAVNMQIKTGTNVKVPIGDLSKPCILEYMIEINSDDGSLNLKCISVFQFKVDGNSNDYDVEDLRKHVTENASPIAYKKMSDIVKTITGYSNSNPFNLPTYQMIMKGQNGTK</sequence>
<comment type="caution">
    <text evidence="1">The sequence shown here is derived from an EMBL/GenBank/DDBJ whole genome shotgun (WGS) entry which is preliminary data.</text>
</comment>
<dbReference type="Proteomes" id="UP000294855">
    <property type="component" value="Unassembled WGS sequence"/>
</dbReference>
<dbReference type="EMBL" id="SNYS01000008">
    <property type="protein sequence ID" value="TDQ68761.1"/>
    <property type="molecule type" value="Genomic_DNA"/>
</dbReference>
<evidence type="ECO:0008006" key="3">
    <source>
        <dbReference type="Google" id="ProtNLM"/>
    </source>
</evidence>
<evidence type="ECO:0000313" key="1">
    <source>
        <dbReference type="EMBL" id="TDQ68761.1"/>
    </source>
</evidence>
<accession>A0A484F6L9</accession>
<protein>
    <recommendedName>
        <fullName evidence="3">Preprotein translocase subunit SecB</fullName>
    </recommendedName>
</protein>
<dbReference type="RefSeq" id="WP_133517412.1">
    <property type="nucleotide sequence ID" value="NZ_JAHDUW010000003.1"/>
</dbReference>